<keyword evidence="3" id="KW-1003">Cell membrane</keyword>
<keyword evidence="2 8" id="KW-0813">Transport</keyword>
<proteinExistence type="inferred from homology"/>
<dbReference type="GO" id="GO:0017038">
    <property type="term" value="P:protein import"/>
    <property type="evidence" value="ECO:0007669"/>
    <property type="project" value="TreeGrafter"/>
</dbReference>
<evidence type="ECO:0000256" key="2">
    <source>
        <dbReference type="ARBA" id="ARBA00022448"/>
    </source>
</evidence>
<comment type="caution">
    <text evidence="11">The sequence shown here is derived from an EMBL/GenBank/DDBJ whole genome shotgun (WGS) entry which is preliminary data.</text>
</comment>
<evidence type="ECO:0000256" key="3">
    <source>
        <dbReference type="ARBA" id="ARBA00022475"/>
    </source>
</evidence>
<accession>A0AAE4GBR3</accession>
<evidence type="ECO:0000256" key="1">
    <source>
        <dbReference type="ARBA" id="ARBA00004651"/>
    </source>
</evidence>
<dbReference type="Pfam" id="PF01618">
    <property type="entry name" value="MotA_ExbB"/>
    <property type="match status" value="1"/>
</dbReference>
<evidence type="ECO:0000256" key="9">
    <source>
        <dbReference type="SAM" id="Phobius"/>
    </source>
</evidence>
<evidence type="ECO:0000256" key="8">
    <source>
        <dbReference type="RuleBase" id="RU004057"/>
    </source>
</evidence>
<evidence type="ECO:0000256" key="6">
    <source>
        <dbReference type="ARBA" id="ARBA00022989"/>
    </source>
</evidence>
<dbReference type="PANTHER" id="PTHR30625">
    <property type="entry name" value="PROTEIN TOLQ"/>
    <property type="match status" value="1"/>
</dbReference>
<keyword evidence="6 9" id="KW-1133">Transmembrane helix</keyword>
<keyword evidence="5 8" id="KW-0653">Protein transport</keyword>
<gene>
    <name evidence="11" type="ORF">RJN63_19440</name>
</gene>
<sequence length="226" mass="24163">MNAIQLFHELTFYAMYAAAALAVFMIVERQLFFLFSARDAARLLRTMSAGEGGSPLIDPALLERQTVPAQLVREALQTQGRGLTHSQQEDLGEAIYIAGKKRVNARLWVLDTIVTAAPLLGLVGTILGIIDTFAVLASSGISDPSGVSKGIGTALYATALGISIALFGLLFYNYLRECADNLNDLLKELLLRSSGLEHDAAEYDSRGLRDAGAAARSARHPVLAAG</sequence>
<reference evidence="11" key="1">
    <citation type="submission" date="2023-02" db="EMBL/GenBank/DDBJ databases">
        <title>Description of Herbaspirillum huttiense subsp. nephrolepsisexaltata and Herbaspirillum huttiense subsp. lycopersicon.</title>
        <authorList>
            <person name="Poudel M."/>
            <person name="Sharma A."/>
            <person name="Goss E."/>
            <person name="Tapia J.H."/>
            <person name="Harmon C.M."/>
            <person name="Jones J.B."/>
        </authorList>
    </citation>
    <scope>NUCLEOTIDE SEQUENCE</scope>
    <source>
        <strain evidence="11">NC40101</strain>
    </source>
</reference>
<dbReference type="AlphaFoldDB" id="A0AAE4GBR3"/>
<evidence type="ECO:0000256" key="4">
    <source>
        <dbReference type="ARBA" id="ARBA00022692"/>
    </source>
</evidence>
<protein>
    <submittedName>
        <fullName evidence="11">MotA/TolQ/ExbB proton channel family protein</fullName>
    </submittedName>
</protein>
<feature type="domain" description="MotA/TolQ/ExbB proton channel" evidence="10">
    <location>
        <begin position="66"/>
        <end position="184"/>
    </location>
</feature>
<name>A0AAE4GBR3_9BURK</name>
<dbReference type="PANTHER" id="PTHR30625:SF15">
    <property type="entry name" value="BIOPOLYMER TRANSPORT PROTEIN EXBB"/>
    <property type="match status" value="1"/>
</dbReference>
<evidence type="ECO:0000256" key="7">
    <source>
        <dbReference type="ARBA" id="ARBA00023136"/>
    </source>
</evidence>
<feature type="transmembrane region" description="Helical" evidence="9">
    <location>
        <begin position="107"/>
        <end position="130"/>
    </location>
</feature>
<dbReference type="InterPro" id="IPR050790">
    <property type="entry name" value="ExbB/TolQ_transport"/>
</dbReference>
<dbReference type="RefSeq" id="WP_310838613.1">
    <property type="nucleotide sequence ID" value="NZ_JAVLSM010000017.1"/>
</dbReference>
<evidence type="ECO:0000256" key="5">
    <source>
        <dbReference type="ARBA" id="ARBA00022927"/>
    </source>
</evidence>
<dbReference type="EMBL" id="JAVRAA010000011">
    <property type="protein sequence ID" value="MDT0339017.1"/>
    <property type="molecule type" value="Genomic_DNA"/>
</dbReference>
<feature type="transmembrane region" description="Helical" evidence="9">
    <location>
        <begin position="12"/>
        <end position="35"/>
    </location>
</feature>
<feature type="transmembrane region" description="Helical" evidence="9">
    <location>
        <begin position="150"/>
        <end position="172"/>
    </location>
</feature>
<keyword evidence="7 9" id="KW-0472">Membrane</keyword>
<organism evidence="11">
    <name type="scientific">Herbaspirillum huttiense subsp. nephrolepidis</name>
    <dbReference type="NCBI Taxonomy" id="3075126"/>
    <lineage>
        <taxon>Bacteria</taxon>
        <taxon>Pseudomonadati</taxon>
        <taxon>Pseudomonadota</taxon>
        <taxon>Betaproteobacteria</taxon>
        <taxon>Burkholderiales</taxon>
        <taxon>Oxalobacteraceae</taxon>
        <taxon>Herbaspirillum</taxon>
    </lineage>
</organism>
<keyword evidence="4 9" id="KW-0812">Transmembrane</keyword>
<dbReference type="InterPro" id="IPR002898">
    <property type="entry name" value="MotA_ExbB_proton_chnl"/>
</dbReference>
<dbReference type="GO" id="GO:0005886">
    <property type="term" value="C:plasma membrane"/>
    <property type="evidence" value="ECO:0007669"/>
    <property type="project" value="UniProtKB-SubCell"/>
</dbReference>
<comment type="similarity">
    <text evidence="8">Belongs to the exbB/tolQ family.</text>
</comment>
<evidence type="ECO:0000313" key="11">
    <source>
        <dbReference type="EMBL" id="MDT0339017.1"/>
    </source>
</evidence>
<evidence type="ECO:0000259" key="10">
    <source>
        <dbReference type="Pfam" id="PF01618"/>
    </source>
</evidence>
<comment type="subcellular location">
    <subcellularLocation>
        <location evidence="1">Cell membrane</location>
        <topology evidence="1">Multi-pass membrane protein</topology>
    </subcellularLocation>
    <subcellularLocation>
        <location evidence="8">Membrane</location>
        <topology evidence="8">Multi-pass membrane protein</topology>
    </subcellularLocation>
</comment>